<reference evidence="12" key="2">
    <citation type="submission" date="2021-04" db="EMBL/GenBank/DDBJ databases">
        <authorList>
            <person name="Gilroy R."/>
        </authorList>
    </citation>
    <scope>NUCLEOTIDE SEQUENCE</scope>
    <source>
        <strain evidence="12">CHK169-11906</strain>
    </source>
</reference>
<dbReference type="InterPro" id="IPR050338">
    <property type="entry name" value="DisA"/>
</dbReference>
<keyword evidence="4 10" id="KW-0812">Transmembrane</keyword>
<evidence type="ECO:0000256" key="6">
    <source>
        <dbReference type="ARBA" id="ARBA00022741"/>
    </source>
</evidence>
<keyword evidence="9 10" id="KW-0472">Membrane</keyword>
<proteinExistence type="inferred from homology"/>
<evidence type="ECO:0000313" key="12">
    <source>
        <dbReference type="EMBL" id="HJA99504.1"/>
    </source>
</evidence>
<keyword evidence="5 10" id="KW-0548">Nucleotidyltransferase</keyword>
<dbReference type="Pfam" id="PF02457">
    <property type="entry name" value="DAC"/>
    <property type="match status" value="1"/>
</dbReference>
<sequence length="265" mass="29609">MGFVPFTFIDFIDIILVAAIMFWIYRATRGTNAPYIITGIIMIYLMWVVVRTLNMELLSSILGQFVSVGVIALIIVFQPEIRRFLQMIGMRQKRFNFLTKFFSRHDETEINIVAPIVTACRDMAETKTGALIVIGRHSDLKLITEGGIALDAKISTPLLENLFFKNSPLHDGAVVIEGDRIVAAKCILPVTQSEVPKSYGTRHRAAIGMSEISDAIILVVSEETGKISIAHGGALHRDISPNDMTRILMRHLNNKRKPDQTEVAE</sequence>
<evidence type="ECO:0000256" key="5">
    <source>
        <dbReference type="ARBA" id="ARBA00022695"/>
    </source>
</evidence>
<comment type="function">
    <text evidence="10">Catalyzes the condensation of 2 ATP molecules into cyclic di-AMP (c-di-AMP), a second messenger used to regulate differing processes in different bacteria.</text>
</comment>
<dbReference type="InterPro" id="IPR036888">
    <property type="entry name" value="DNA_integrity_DisA_N_sf"/>
</dbReference>
<evidence type="ECO:0000256" key="7">
    <source>
        <dbReference type="ARBA" id="ARBA00022840"/>
    </source>
</evidence>
<dbReference type="GO" id="GO:0004016">
    <property type="term" value="F:adenylate cyclase activity"/>
    <property type="evidence" value="ECO:0007669"/>
    <property type="project" value="UniProtKB-UniRule"/>
</dbReference>
<evidence type="ECO:0000259" key="11">
    <source>
        <dbReference type="PROSITE" id="PS51794"/>
    </source>
</evidence>
<dbReference type="Proteomes" id="UP000824259">
    <property type="component" value="Unassembled WGS sequence"/>
</dbReference>
<reference evidence="12" key="1">
    <citation type="journal article" date="2021" name="PeerJ">
        <title>Extensive microbial diversity within the chicken gut microbiome revealed by metagenomics and culture.</title>
        <authorList>
            <person name="Gilroy R."/>
            <person name="Ravi A."/>
            <person name="Getino M."/>
            <person name="Pursley I."/>
            <person name="Horton D.L."/>
            <person name="Alikhan N.F."/>
            <person name="Baker D."/>
            <person name="Gharbi K."/>
            <person name="Hall N."/>
            <person name="Watson M."/>
            <person name="Adriaenssens E.M."/>
            <person name="Foster-Nyarko E."/>
            <person name="Jarju S."/>
            <person name="Secka A."/>
            <person name="Antonio M."/>
            <person name="Oren A."/>
            <person name="Chaudhuri R.R."/>
            <person name="La Ragione R."/>
            <person name="Hildebrand F."/>
            <person name="Pallen M.J."/>
        </authorList>
    </citation>
    <scope>NUCLEOTIDE SEQUENCE</scope>
    <source>
        <strain evidence="12">CHK169-11906</strain>
    </source>
</reference>
<evidence type="ECO:0000256" key="10">
    <source>
        <dbReference type="HAMAP-Rule" id="MF_01499"/>
    </source>
</evidence>
<evidence type="ECO:0000256" key="1">
    <source>
        <dbReference type="ARBA" id="ARBA00000877"/>
    </source>
</evidence>
<dbReference type="PANTHER" id="PTHR34185">
    <property type="entry name" value="DIADENYLATE CYCLASE"/>
    <property type="match status" value="1"/>
</dbReference>
<comment type="catalytic activity">
    <reaction evidence="1 10">
        <text>2 ATP = 3',3'-c-di-AMP + 2 diphosphate</text>
        <dbReference type="Rhea" id="RHEA:35655"/>
        <dbReference type="ChEBI" id="CHEBI:30616"/>
        <dbReference type="ChEBI" id="CHEBI:33019"/>
        <dbReference type="ChEBI" id="CHEBI:71500"/>
        <dbReference type="EC" id="2.7.7.85"/>
    </reaction>
</comment>
<comment type="similarity">
    <text evidence="10">Belongs to the adenylate cyclase family. DacA/CdaA subfamily.</text>
</comment>
<dbReference type="Gene3D" id="3.40.1700.10">
    <property type="entry name" value="DNA integrity scanning protein, DisA, N-terminal domain"/>
    <property type="match status" value="1"/>
</dbReference>
<dbReference type="HAMAP" id="MF_01499">
    <property type="entry name" value="DacA"/>
    <property type="match status" value="1"/>
</dbReference>
<dbReference type="FunFam" id="3.40.1700.10:FF:000002">
    <property type="entry name" value="Diadenylate cyclase"/>
    <property type="match status" value="1"/>
</dbReference>
<dbReference type="PANTHER" id="PTHR34185:SF1">
    <property type="entry name" value="DIADENYLATE CYCLASE"/>
    <property type="match status" value="1"/>
</dbReference>
<dbReference type="InterPro" id="IPR034701">
    <property type="entry name" value="CdaA"/>
</dbReference>
<keyword evidence="3 10" id="KW-0808">Transferase</keyword>
<dbReference type="EC" id="2.7.7.85" evidence="10"/>
<dbReference type="InterPro" id="IPR014046">
    <property type="entry name" value="C-di-AMP_synthase"/>
</dbReference>
<accession>A0A9D2L575</accession>
<dbReference type="GO" id="GO:0006171">
    <property type="term" value="P:cAMP biosynthetic process"/>
    <property type="evidence" value="ECO:0007669"/>
    <property type="project" value="InterPro"/>
</dbReference>
<feature type="transmembrane region" description="Helical" evidence="10">
    <location>
        <begin position="57"/>
        <end position="77"/>
    </location>
</feature>
<evidence type="ECO:0000256" key="4">
    <source>
        <dbReference type="ARBA" id="ARBA00022692"/>
    </source>
</evidence>
<feature type="domain" description="DAC" evidence="11">
    <location>
        <begin position="78"/>
        <end position="241"/>
    </location>
</feature>
<keyword evidence="7 10" id="KW-0067">ATP-binding</keyword>
<evidence type="ECO:0000313" key="13">
    <source>
        <dbReference type="Proteomes" id="UP000824259"/>
    </source>
</evidence>
<comment type="caution">
    <text evidence="12">The sequence shown here is derived from an EMBL/GenBank/DDBJ whole genome shotgun (WGS) entry which is preliminary data.</text>
</comment>
<evidence type="ECO:0000256" key="2">
    <source>
        <dbReference type="ARBA" id="ARBA00022475"/>
    </source>
</evidence>
<keyword evidence="2 10" id="KW-1003">Cell membrane</keyword>
<comment type="caution">
    <text evidence="10">Lacks conserved residue(s) required for the propagation of feature annotation.</text>
</comment>
<keyword evidence="6 10" id="KW-0547">Nucleotide-binding</keyword>
<keyword evidence="8 10" id="KW-1133">Transmembrane helix</keyword>
<evidence type="ECO:0000256" key="9">
    <source>
        <dbReference type="ARBA" id="ARBA00023136"/>
    </source>
</evidence>
<feature type="transmembrane region" description="Helical" evidence="10">
    <location>
        <begin position="32"/>
        <end position="51"/>
    </location>
</feature>
<dbReference type="InterPro" id="IPR045585">
    <property type="entry name" value="CdaA_N"/>
</dbReference>
<dbReference type="PROSITE" id="PS51794">
    <property type="entry name" value="DAC"/>
    <property type="match status" value="1"/>
</dbReference>
<protein>
    <recommendedName>
        <fullName evidence="10">Diadenylate cyclase</fullName>
        <shortName evidence="10">DAC</shortName>
        <ecNumber evidence="10">2.7.7.85</ecNumber>
    </recommendedName>
    <alternativeName>
        <fullName evidence="10">Cyclic-di-AMP synthase</fullName>
        <shortName evidence="10">c-di-AMP synthase</shortName>
    </alternativeName>
</protein>
<dbReference type="Pfam" id="PF19293">
    <property type="entry name" value="CdaA_N"/>
    <property type="match status" value="1"/>
</dbReference>
<evidence type="ECO:0000256" key="8">
    <source>
        <dbReference type="ARBA" id="ARBA00022989"/>
    </source>
</evidence>
<dbReference type="AlphaFoldDB" id="A0A9D2L575"/>
<dbReference type="SUPFAM" id="SSF143597">
    <property type="entry name" value="YojJ-like"/>
    <property type="match status" value="1"/>
</dbReference>
<dbReference type="InterPro" id="IPR003390">
    <property type="entry name" value="DNA_integrity_scan_DisA_N"/>
</dbReference>
<evidence type="ECO:0000256" key="3">
    <source>
        <dbReference type="ARBA" id="ARBA00022679"/>
    </source>
</evidence>
<name>A0A9D2L575_9BACT</name>
<dbReference type="PIRSF" id="PIRSF004793">
    <property type="entry name" value="UCP004793"/>
    <property type="match status" value="1"/>
</dbReference>
<organism evidence="12 13">
    <name type="scientific">Candidatus Alistipes avicola</name>
    <dbReference type="NCBI Taxonomy" id="2838432"/>
    <lineage>
        <taxon>Bacteria</taxon>
        <taxon>Pseudomonadati</taxon>
        <taxon>Bacteroidota</taxon>
        <taxon>Bacteroidia</taxon>
        <taxon>Bacteroidales</taxon>
        <taxon>Rikenellaceae</taxon>
        <taxon>Alistipes</taxon>
    </lineage>
</organism>
<feature type="transmembrane region" description="Helical" evidence="10">
    <location>
        <begin position="6"/>
        <end position="25"/>
    </location>
</feature>
<gene>
    <name evidence="12" type="primary">cdaA</name>
    <name evidence="10" type="synonym">dacA</name>
    <name evidence="12" type="ORF">H9779_07910</name>
</gene>
<comment type="subunit">
    <text evidence="10">Probably a homodimer.</text>
</comment>
<dbReference type="NCBIfam" id="TIGR00159">
    <property type="entry name" value="diadenylate cyclase CdaA"/>
    <property type="match status" value="1"/>
</dbReference>
<dbReference type="GO" id="GO:0106408">
    <property type="term" value="F:diadenylate cyclase activity"/>
    <property type="evidence" value="ECO:0007669"/>
    <property type="project" value="UniProtKB-EC"/>
</dbReference>
<dbReference type="GO" id="GO:0005524">
    <property type="term" value="F:ATP binding"/>
    <property type="evidence" value="ECO:0007669"/>
    <property type="project" value="UniProtKB-UniRule"/>
</dbReference>
<dbReference type="EMBL" id="DWYR01000025">
    <property type="protein sequence ID" value="HJA99504.1"/>
    <property type="molecule type" value="Genomic_DNA"/>
</dbReference>